<accession>A0A7Y3W634</accession>
<dbReference type="EMBL" id="JABFCX010000003">
    <property type="protein sequence ID" value="NNU16881.1"/>
    <property type="molecule type" value="Genomic_DNA"/>
</dbReference>
<name>A0A7Y3W634_9PROT</name>
<feature type="transmembrane region" description="Helical" evidence="1">
    <location>
        <begin position="94"/>
        <end position="114"/>
    </location>
</feature>
<reference evidence="2 3" key="1">
    <citation type="submission" date="2020-05" db="EMBL/GenBank/DDBJ databases">
        <title>Parvularcula mediterraneae sp. nov., isolated from polypropylene straw from shallow seawater of the seashore of Laganas in Zakynthos island, Greece.</title>
        <authorList>
            <person name="Szabo I."/>
            <person name="Al-Omari J."/>
            <person name="Rado J."/>
            <person name="Szerdahelyi G.S."/>
        </authorList>
    </citation>
    <scope>NUCLEOTIDE SEQUENCE [LARGE SCALE GENOMIC DNA]</scope>
    <source>
        <strain evidence="2 3">ZS-1/3</strain>
    </source>
</reference>
<protein>
    <submittedName>
        <fullName evidence="2">Uncharacterized protein</fullName>
    </submittedName>
</protein>
<dbReference type="AlphaFoldDB" id="A0A7Y3W634"/>
<proteinExistence type="predicted"/>
<feature type="transmembrane region" description="Helical" evidence="1">
    <location>
        <begin position="39"/>
        <end position="63"/>
    </location>
</feature>
<evidence type="ECO:0000256" key="1">
    <source>
        <dbReference type="SAM" id="Phobius"/>
    </source>
</evidence>
<organism evidence="2 3">
    <name type="scientific">Parvularcula mediterranea</name>
    <dbReference type="NCBI Taxonomy" id="2732508"/>
    <lineage>
        <taxon>Bacteria</taxon>
        <taxon>Pseudomonadati</taxon>
        <taxon>Pseudomonadota</taxon>
        <taxon>Alphaproteobacteria</taxon>
        <taxon>Parvularculales</taxon>
        <taxon>Parvularculaceae</taxon>
        <taxon>Parvularcula</taxon>
    </lineage>
</organism>
<dbReference type="RefSeq" id="WP_173199767.1">
    <property type="nucleotide sequence ID" value="NZ_JABFCX010000003.1"/>
</dbReference>
<keyword evidence="3" id="KW-1185">Reference proteome</keyword>
<dbReference type="Proteomes" id="UP000536835">
    <property type="component" value="Unassembled WGS sequence"/>
</dbReference>
<sequence length="115" mass="12975">MDAYLIAGALGLALTAIVYSVVGWGNIRDCMLLWLRRDYWTGYNVVEFLSWATKAAVIVPGLVFGMEIWWLHILTLGTSVALIWASMKKLLPTLIAFNTLWIFLSMTVIVRHLMG</sequence>
<evidence type="ECO:0000313" key="3">
    <source>
        <dbReference type="Proteomes" id="UP000536835"/>
    </source>
</evidence>
<feature type="transmembrane region" description="Helical" evidence="1">
    <location>
        <begin position="6"/>
        <end position="27"/>
    </location>
</feature>
<keyword evidence="1" id="KW-0472">Membrane</keyword>
<keyword evidence="1" id="KW-1133">Transmembrane helix</keyword>
<comment type="caution">
    <text evidence="2">The sequence shown here is derived from an EMBL/GenBank/DDBJ whole genome shotgun (WGS) entry which is preliminary data.</text>
</comment>
<evidence type="ECO:0000313" key="2">
    <source>
        <dbReference type="EMBL" id="NNU16881.1"/>
    </source>
</evidence>
<keyword evidence="1" id="KW-0812">Transmembrane</keyword>
<gene>
    <name evidence="2" type="ORF">HK107_11185</name>
</gene>